<dbReference type="EMBL" id="HF548290">
    <property type="protein sequence ID" value="CCO21293.1"/>
    <property type="molecule type" value="Genomic_DNA"/>
</dbReference>
<feature type="domain" description="SusD-like N-terminal" evidence="6">
    <location>
        <begin position="21"/>
        <end position="212"/>
    </location>
</feature>
<dbReference type="GO" id="GO:0009279">
    <property type="term" value="C:cell outer membrane"/>
    <property type="evidence" value="ECO:0007669"/>
    <property type="project" value="UniProtKB-SubCell"/>
</dbReference>
<dbReference type="AlphaFoldDB" id="S0DDM5"/>
<dbReference type="EMBL" id="HF548286">
    <property type="protein sequence ID" value="CCO21157.1"/>
    <property type="molecule type" value="Genomic_DNA"/>
</dbReference>
<evidence type="ECO:0000259" key="6">
    <source>
        <dbReference type="Pfam" id="PF14322"/>
    </source>
</evidence>
<dbReference type="EMBL" id="HF548280">
    <property type="protein sequence ID" value="CCO21034.1"/>
    <property type="molecule type" value="Genomic_DNA"/>
</dbReference>
<reference evidence="8" key="2">
    <citation type="journal article" date="2013" name="Biotechnol. Biofuels">
        <title>Mining for hemicellulases in the fungus-growing termite Pseudacanthotermes militaris using functional metagenomics.</title>
        <authorList>
            <person name="Bastien G."/>
            <person name="Arnal G."/>
            <person name="Bozonnet S."/>
            <person name="Laguerre S."/>
            <person name="Ferreira F."/>
            <person name="Faure R."/>
            <person name="Henrissat B."/>
            <person name="Lefevre F."/>
            <person name="Robe P."/>
            <person name="Bouchez O."/>
            <person name="Noirot C."/>
            <person name="Dumon C."/>
            <person name="O'Donohue M."/>
        </authorList>
    </citation>
    <scope>NUCLEOTIDE SEQUENCE</scope>
</reference>
<dbReference type="EMBL" id="HF548291">
    <property type="protein sequence ID" value="CCO21323.1"/>
    <property type="molecule type" value="Genomic_DNA"/>
</dbReference>
<reference evidence="8" key="1">
    <citation type="submission" date="2012-10" db="EMBL/GenBank/DDBJ databases">
        <authorList>
            <person name="Sandrine L."/>
        </authorList>
    </citation>
    <scope>NUCLEOTIDE SEQUENCE</scope>
</reference>
<comment type="subcellular location">
    <subcellularLocation>
        <location evidence="1">Cell outer membrane</location>
    </subcellularLocation>
</comment>
<dbReference type="PROSITE" id="PS51257">
    <property type="entry name" value="PROKAR_LIPOPROTEIN"/>
    <property type="match status" value="1"/>
</dbReference>
<dbReference type="SUPFAM" id="SSF48452">
    <property type="entry name" value="TPR-like"/>
    <property type="match status" value="1"/>
</dbReference>
<gene>
    <name evidence="7" type="ORF">BN138_222</name>
    <name evidence="8" type="ORF">BN138_300</name>
    <name evidence="9" type="ORF">BN138_311</name>
    <name evidence="10" type="ORF">BN138_345</name>
    <name evidence="11" type="ORF">BN138_481</name>
    <name evidence="12" type="ORF">BN138_511</name>
</gene>
<sequence>MKRIILIIATWGALLLGSCSDFLDIKSNDVITADALSAENLEALTSPLYNYVWFSFNNNFNSAIGDGMSYNLEHNSDYIGAFTHLTFTGQTSNLLAAWGSFYNVVQLANKVIITVNSVDADETLKTQCMAEARFMRGLAYWYLASLWGDVIISDDPTPLVSNPIVNTNPKRDVWEFALRDMEYAAKYLGETSTATGRVNRYSAFGMLSRMYLDYSGFKASNFGDNPNVGTRDTEYLELARKAAEKVIDSGVYDLMGNYDDLFRIEHNNNVESLFAFQWVPGLSDSGDGYGVTNFTVSYMACHAVLSGGNAWGGWTTATYDMIKEYEAGDVVRRKATWMGNGDYYPELNSAEGGFTFGAGDGEYNSGHSPVNSCLNVRKGVTGNQKDNAAINVNNSGLMNSVLRYAEVLLNYSDAVLGNNASTTDARALEYFNAVRTRAKMTPKESIGWEDLRHERRVEFCLEGRYWFDLVARAYYKQQEVINLINAQDRGTLPAFLFDAPNDLRIDPDRESATRAVGTASAGTFKLPYPESELIQNPKLGDAPVAYTFTEERITDLFN</sequence>
<dbReference type="Gene3D" id="1.25.40.390">
    <property type="match status" value="1"/>
</dbReference>
<keyword evidence="2" id="KW-0732">Signal</keyword>
<organism evidence="8">
    <name type="scientific">termite gut metagenome</name>
    <dbReference type="NCBI Taxonomy" id="433724"/>
    <lineage>
        <taxon>unclassified sequences</taxon>
        <taxon>metagenomes</taxon>
        <taxon>organismal metagenomes</taxon>
    </lineage>
</organism>
<evidence type="ECO:0000313" key="9">
    <source>
        <dbReference type="EMBL" id="CCO21123.1"/>
    </source>
</evidence>
<evidence type="ECO:0000259" key="5">
    <source>
        <dbReference type="Pfam" id="PF07980"/>
    </source>
</evidence>
<evidence type="ECO:0000256" key="3">
    <source>
        <dbReference type="ARBA" id="ARBA00023136"/>
    </source>
</evidence>
<proteinExistence type="predicted"/>
<dbReference type="EMBL" id="HF548284">
    <property type="protein sequence ID" value="CCO21112.1"/>
    <property type="molecule type" value="Genomic_DNA"/>
</dbReference>
<keyword evidence="3" id="KW-0472">Membrane</keyword>
<evidence type="ECO:0000256" key="4">
    <source>
        <dbReference type="ARBA" id="ARBA00023237"/>
    </source>
</evidence>
<name>S0DDM5_9ZZZZ</name>
<dbReference type="Pfam" id="PF07980">
    <property type="entry name" value="SusD_RagB"/>
    <property type="match status" value="1"/>
</dbReference>
<dbReference type="Pfam" id="PF14322">
    <property type="entry name" value="SusD-like_3"/>
    <property type="match status" value="1"/>
</dbReference>
<dbReference type="InterPro" id="IPR033985">
    <property type="entry name" value="SusD-like_N"/>
</dbReference>
<evidence type="ECO:0000313" key="10">
    <source>
        <dbReference type="EMBL" id="CCO21157.1"/>
    </source>
</evidence>
<evidence type="ECO:0000313" key="7">
    <source>
        <dbReference type="EMBL" id="CCO21034.1"/>
    </source>
</evidence>
<protein>
    <submittedName>
        <fullName evidence="8">Putative RagB-SusD domain-containing protein</fullName>
    </submittedName>
</protein>
<dbReference type="EMBL" id="HF548285">
    <property type="protein sequence ID" value="CCO21123.1"/>
    <property type="molecule type" value="Genomic_DNA"/>
</dbReference>
<feature type="domain" description="RagB/SusD" evidence="5">
    <location>
        <begin position="286"/>
        <end position="539"/>
    </location>
</feature>
<accession>S0DDM5</accession>
<evidence type="ECO:0000313" key="12">
    <source>
        <dbReference type="EMBL" id="CCO21323.1"/>
    </source>
</evidence>
<evidence type="ECO:0000313" key="11">
    <source>
        <dbReference type="EMBL" id="CCO21293.1"/>
    </source>
</evidence>
<keyword evidence="4" id="KW-0998">Cell outer membrane</keyword>
<evidence type="ECO:0000313" key="8">
    <source>
        <dbReference type="EMBL" id="CCO21112.1"/>
    </source>
</evidence>
<evidence type="ECO:0000256" key="1">
    <source>
        <dbReference type="ARBA" id="ARBA00004442"/>
    </source>
</evidence>
<dbReference type="InterPro" id="IPR011990">
    <property type="entry name" value="TPR-like_helical_dom_sf"/>
</dbReference>
<evidence type="ECO:0000256" key="2">
    <source>
        <dbReference type="ARBA" id="ARBA00022729"/>
    </source>
</evidence>
<dbReference type="InterPro" id="IPR012944">
    <property type="entry name" value="SusD_RagB_dom"/>
</dbReference>